<dbReference type="EMBL" id="JANCPR020000024">
    <property type="protein sequence ID" value="MDJ1134822.1"/>
    <property type="molecule type" value="Genomic_DNA"/>
</dbReference>
<gene>
    <name evidence="3" type="ORF">NMN56_023270</name>
</gene>
<keyword evidence="4" id="KW-1185">Reference proteome</keyword>
<feature type="region of interest" description="Disordered" evidence="1">
    <location>
        <begin position="174"/>
        <end position="204"/>
    </location>
</feature>
<dbReference type="InterPro" id="IPR021005">
    <property type="entry name" value="Znf_CGNR"/>
</dbReference>
<dbReference type="SUPFAM" id="SSF160904">
    <property type="entry name" value="Jann2411-like"/>
    <property type="match status" value="1"/>
</dbReference>
<proteinExistence type="predicted"/>
<dbReference type="InterPro" id="IPR023286">
    <property type="entry name" value="ABATE_dom_sf"/>
</dbReference>
<dbReference type="PANTHER" id="PTHR35525:SF3">
    <property type="entry name" value="BLL6575 PROTEIN"/>
    <property type="match status" value="1"/>
</dbReference>
<accession>A0ABT7A0G3</accession>
<organism evidence="3 4">
    <name type="scientific">Streptomyces iconiensis</name>
    <dbReference type="NCBI Taxonomy" id="1384038"/>
    <lineage>
        <taxon>Bacteria</taxon>
        <taxon>Bacillati</taxon>
        <taxon>Actinomycetota</taxon>
        <taxon>Actinomycetes</taxon>
        <taxon>Kitasatosporales</taxon>
        <taxon>Streptomycetaceae</taxon>
        <taxon>Streptomyces</taxon>
    </lineage>
</organism>
<dbReference type="PANTHER" id="PTHR35525">
    <property type="entry name" value="BLL6575 PROTEIN"/>
    <property type="match status" value="1"/>
</dbReference>
<evidence type="ECO:0000256" key="1">
    <source>
        <dbReference type="SAM" id="MobiDB-lite"/>
    </source>
</evidence>
<dbReference type="Pfam" id="PF11706">
    <property type="entry name" value="zf-CGNR"/>
    <property type="match status" value="1"/>
</dbReference>
<dbReference type="InterPro" id="IPR010852">
    <property type="entry name" value="ABATE"/>
</dbReference>
<evidence type="ECO:0000313" key="3">
    <source>
        <dbReference type="EMBL" id="MDJ1134822.1"/>
    </source>
</evidence>
<evidence type="ECO:0000313" key="4">
    <source>
        <dbReference type="Proteomes" id="UP001214441"/>
    </source>
</evidence>
<feature type="compositionally biased region" description="Low complexity" evidence="1">
    <location>
        <begin position="178"/>
        <end position="194"/>
    </location>
</feature>
<feature type="domain" description="Zinc finger CGNR" evidence="2">
    <location>
        <begin position="133"/>
        <end position="175"/>
    </location>
</feature>
<evidence type="ECO:0000259" key="2">
    <source>
        <dbReference type="Pfam" id="PF11706"/>
    </source>
</evidence>
<protein>
    <submittedName>
        <fullName evidence="3">CGNR zinc finger domain-containing protein</fullName>
    </submittedName>
</protein>
<sequence>MSFVFVSGNPALDLVGTVGSRRDKPVDLLAAPADLEQWVRECDELPDRVTADAATFASALRLREALHQLALDRLECRPFTPAALDTVNSAAARPVPTVELGDAGVRLSGDLRSALAHVARSGIAVLADPDACLKECGRSGCTRLYLDRSRGARRTWCGMEGCGSRVKAAAYRARKQAAKQGLDPAATREPATRAPADREPGHPK</sequence>
<feature type="compositionally biased region" description="Basic and acidic residues" evidence="1">
    <location>
        <begin position="195"/>
        <end position="204"/>
    </location>
</feature>
<reference evidence="3 4" key="1">
    <citation type="submission" date="2023-05" db="EMBL/GenBank/DDBJ databases">
        <title>Streptantibioticus silvisoli sp. nov., acidotolerant actinomycetes 1 from pine litter.</title>
        <authorList>
            <person name="Swiecimska M."/>
            <person name="Golinska P."/>
            <person name="Sangal V."/>
            <person name="Wachnowicz B."/>
            <person name="Goodfellow M."/>
        </authorList>
    </citation>
    <scope>NUCLEOTIDE SEQUENCE [LARGE SCALE GENOMIC DNA]</scope>
    <source>
        <strain evidence="3 4">DSM 42109</strain>
    </source>
</reference>
<name>A0ABT7A0G3_9ACTN</name>
<dbReference type="Gene3D" id="1.10.3300.10">
    <property type="entry name" value="Jann2411-like domain"/>
    <property type="match status" value="1"/>
</dbReference>
<comment type="caution">
    <text evidence="3">The sequence shown here is derived from an EMBL/GenBank/DDBJ whole genome shotgun (WGS) entry which is preliminary data.</text>
</comment>
<dbReference type="Proteomes" id="UP001214441">
    <property type="component" value="Unassembled WGS sequence"/>
</dbReference>
<dbReference type="RefSeq" id="WP_280842870.1">
    <property type="nucleotide sequence ID" value="NZ_JANCPR020000024.1"/>
</dbReference>
<dbReference type="Pfam" id="PF07336">
    <property type="entry name" value="ABATE"/>
    <property type="match status" value="1"/>
</dbReference>